<evidence type="ECO:0000256" key="4">
    <source>
        <dbReference type="SAM" id="Coils"/>
    </source>
</evidence>
<dbReference type="Gene3D" id="3.30.40.10">
    <property type="entry name" value="Zinc/RING finger domain, C3HC4 (zinc finger)"/>
    <property type="match status" value="1"/>
</dbReference>
<keyword evidence="6" id="KW-1185">Reference proteome</keyword>
<evidence type="ECO:0000259" key="5">
    <source>
        <dbReference type="PROSITE" id="PS50089"/>
    </source>
</evidence>
<feature type="coiled-coil region" evidence="4">
    <location>
        <begin position="203"/>
        <end position="271"/>
    </location>
</feature>
<dbReference type="Proteomes" id="UP000035680">
    <property type="component" value="Unassembled WGS sequence"/>
</dbReference>
<keyword evidence="1 3" id="KW-0863">Zinc-finger</keyword>
<dbReference type="PROSITE" id="PS50089">
    <property type="entry name" value="ZF_RING_2"/>
    <property type="match status" value="1"/>
</dbReference>
<dbReference type="STRING" id="75913.A0A0K0G0Y2"/>
<evidence type="ECO:0000313" key="7">
    <source>
        <dbReference type="WBParaSite" id="SVE_1836800.1"/>
    </source>
</evidence>
<keyword evidence="1 3" id="KW-0479">Metal-binding</keyword>
<reference evidence="6" key="1">
    <citation type="submission" date="2014-07" db="EMBL/GenBank/DDBJ databases">
        <authorList>
            <person name="Martin A.A"/>
            <person name="De Silva N."/>
        </authorList>
    </citation>
    <scope>NUCLEOTIDE SEQUENCE</scope>
</reference>
<keyword evidence="4" id="KW-0175">Coiled coil</keyword>
<evidence type="ECO:0000313" key="6">
    <source>
        <dbReference type="Proteomes" id="UP000035680"/>
    </source>
</evidence>
<accession>A0A0K0G0Y2</accession>
<organism evidence="6 7">
    <name type="scientific">Strongyloides venezuelensis</name>
    <name type="common">Threadworm</name>
    <dbReference type="NCBI Taxonomy" id="75913"/>
    <lineage>
        <taxon>Eukaryota</taxon>
        <taxon>Metazoa</taxon>
        <taxon>Ecdysozoa</taxon>
        <taxon>Nematoda</taxon>
        <taxon>Chromadorea</taxon>
        <taxon>Rhabditida</taxon>
        <taxon>Tylenchina</taxon>
        <taxon>Panagrolaimomorpha</taxon>
        <taxon>Strongyloidoidea</taxon>
        <taxon>Strongyloididae</taxon>
        <taxon>Strongyloides</taxon>
    </lineage>
</organism>
<dbReference type="GO" id="GO:0008270">
    <property type="term" value="F:zinc ion binding"/>
    <property type="evidence" value="ECO:0007669"/>
    <property type="project" value="UniProtKB-KW"/>
</dbReference>
<keyword evidence="2" id="KW-0862">Zinc</keyword>
<dbReference type="InterPro" id="IPR013083">
    <property type="entry name" value="Znf_RING/FYVE/PHD"/>
</dbReference>
<evidence type="ECO:0000256" key="1">
    <source>
        <dbReference type="ARBA" id="ARBA00022771"/>
    </source>
</evidence>
<reference evidence="7" key="2">
    <citation type="submission" date="2015-08" db="UniProtKB">
        <authorList>
            <consortium name="WormBaseParasite"/>
        </authorList>
    </citation>
    <scope>IDENTIFICATION</scope>
</reference>
<dbReference type="SUPFAM" id="SSF57850">
    <property type="entry name" value="RING/U-box"/>
    <property type="match status" value="1"/>
</dbReference>
<evidence type="ECO:0000256" key="3">
    <source>
        <dbReference type="PROSITE-ProRule" id="PRU00175"/>
    </source>
</evidence>
<feature type="domain" description="RING-type" evidence="5">
    <location>
        <begin position="12"/>
        <end position="51"/>
    </location>
</feature>
<name>A0A0K0G0Y2_STRVS</name>
<proteinExistence type="predicted"/>
<dbReference type="Pfam" id="PF13639">
    <property type="entry name" value="zf-RING_2"/>
    <property type="match status" value="1"/>
</dbReference>
<sequence>MTSPLVFNCHLICYDDFGPDELCVSIKCGHVMHSKCMNEWISKQNTCPYCSVSTTLNDIVKVQYDDTINDFFSGYYKGKYEEICKQIEEGKINTRRYSPTGQNAMGKLELDVIRQKNSRLTDLLYHKIVNGSDFISQRGLGDMIHMETATKNEKINSLKFMLSQEKEKNNPNIKGILYQAKVCELEDKIKFQKEEKNKCLQKVAHLQLQYNKLASENKILREKYLTLDVCQELKNKIKNQTEIINDLTKKNEALKKQKQNHKSIVDKINEKADQKYRDLYIKFQDLKLHSESMENKSELFEKKEREFYAFHRNIISLATKISLSDNKTEELLRLFIKEKTNSNSDLWKKTSDSIFTMYKKLTGLVEMDMLMHQSATKQHTELPQESGKNQ</sequence>
<dbReference type="WBParaSite" id="SVE_1836800.1">
    <property type="protein sequence ID" value="SVE_1836800.1"/>
    <property type="gene ID" value="SVE_1836800"/>
</dbReference>
<protein>
    <submittedName>
        <fullName evidence="7">RING-type domain-containing protein</fullName>
    </submittedName>
</protein>
<dbReference type="InterPro" id="IPR001841">
    <property type="entry name" value="Znf_RING"/>
</dbReference>
<dbReference type="AlphaFoldDB" id="A0A0K0G0Y2"/>
<evidence type="ECO:0000256" key="2">
    <source>
        <dbReference type="ARBA" id="ARBA00022833"/>
    </source>
</evidence>